<gene>
    <name evidence="3" type="ORF">M6D93_12925</name>
</gene>
<feature type="compositionally biased region" description="Basic and acidic residues" evidence="1">
    <location>
        <begin position="115"/>
        <end position="128"/>
    </location>
</feature>
<proteinExistence type="predicted"/>
<feature type="transmembrane region" description="Helical" evidence="2">
    <location>
        <begin position="64"/>
        <end position="86"/>
    </location>
</feature>
<keyword evidence="2" id="KW-0812">Transmembrane</keyword>
<feature type="compositionally biased region" description="Polar residues" evidence="1">
    <location>
        <begin position="104"/>
        <end position="113"/>
    </location>
</feature>
<keyword evidence="4" id="KW-1185">Reference proteome</keyword>
<evidence type="ECO:0000313" key="3">
    <source>
        <dbReference type="EMBL" id="UQX87201.1"/>
    </source>
</evidence>
<dbReference type="Proteomes" id="UP001056336">
    <property type="component" value="Chromosome"/>
</dbReference>
<accession>A0ABY4QVY1</accession>
<evidence type="ECO:0000256" key="2">
    <source>
        <dbReference type="SAM" id="Phobius"/>
    </source>
</evidence>
<evidence type="ECO:0000256" key="1">
    <source>
        <dbReference type="SAM" id="MobiDB-lite"/>
    </source>
</evidence>
<dbReference type="Pfam" id="PF11239">
    <property type="entry name" value="DUF3040"/>
    <property type="match status" value="1"/>
</dbReference>
<keyword evidence="2" id="KW-0472">Membrane</keyword>
<feature type="transmembrane region" description="Helical" evidence="2">
    <location>
        <begin position="40"/>
        <end position="58"/>
    </location>
</feature>
<keyword evidence="2" id="KW-1133">Transmembrane helix</keyword>
<reference evidence="3" key="1">
    <citation type="journal article" date="2018" name="Int. J. Syst. Evol. Microbiol.">
        <title>Jatrophihabitans telluris sp. nov., isolated from sediment soil of lava forest wetlands and the emended description of the genus Jatrophihabitans.</title>
        <authorList>
            <person name="Lee K.C."/>
            <person name="Suh M.K."/>
            <person name="Eom M.K."/>
            <person name="Kim K.K."/>
            <person name="Kim J.S."/>
            <person name="Kim D.S."/>
            <person name="Ko S.H."/>
            <person name="Shin Y.K."/>
            <person name="Lee J.S."/>
        </authorList>
    </citation>
    <scope>NUCLEOTIDE SEQUENCE</scope>
    <source>
        <strain evidence="3">N237</strain>
    </source>
</reference>
<name>A0ABY4QVY1_9ACTN</name>
<evidence type="ECO:0000313" key="4">
    <source>
        <dbReference type="Proteomes" id="UP001056336"/>
    </source>
</evidence>
<organism evidence="3 4">
    <name type="scientific">Jatrophihabitans telluris</name>
    <dbReference type="NCBI Taxonomy" id="2038343"/>
    <lineage>
        <taxon>Bacteria</taxon>
        <taxon>Bacillati</taxon>
        <taxon>Actinomycetota</taxon>
        <taxon>Actinomycetes</taxon>
        <taxon>Jatrophihabitantales</taxon>
        <taxon>Jatrophihabitantaceae</taxon>
        <taxon>Jatrophihabitans</taxon>
    </lineage>
</organism>
<reference evidence="3" key="2">
    <citation type="submission" date="2022-05" db="EMBL/GenBank/DDBJ databases">
        <authorList>
            <person name="Kim J.-S."/>
            <person name="Lee K."/>
            <person name="Suh M."/>
            <person name="Eom M."/>
            <person name="Kim J.-S."/>
            <person name="Kim D.-S."/>
            <person name="Ko S.-H."/>
            <person name="Shin Y."/>
            <person name="Lee J.-S."/>
        </authorList>
    </citation>
    <scope>NUCLEOTIDE SEQUENCE</scope>
    <source>
        <strain evidence="3">N237</strain>
    </source>
</reference>
<sequence>MPLSEHEQRLLEQIEQALYAEDPKFASSVRSARPRNRARMMLVAAFVGVIAGLAVVLIGLTNNIIPLGVLGFVLIVGSCVAAASALRGPKTNGPIPLGPRSNDSRGSNKQSGLRNKMEDRMRRRFDES</sequence>
<dbReference type="RefSeq" id="WP_249769673.1">
    <property type="nucleotide sequence ID" value="NZ_CP097332.1"/>
</dbReference>
<feature type="region of interest" description="Disordered" evidence="1">
    <location>
        <begin position="86"/>
        <end position="128"/>
    </location>
</feature>
<dbReference type="InterPro" id="IPR021401">
    <property type="entry name" value="DUF3040"/>
</dbReference>
<protein>
    <submittedName>
        <fullName evidence="3">DUF3040 domain-containing protein</fullName>
    </submittedName>
</protein>
<dbReference type="EMBL" id="CP097332">
    <property type="protein sequence ID" value="UQX87201.1"/>
    <property type="molecule type" value="Genomic_DNA"/>
</dbReference>